<feature type="compositionally biased region" description="Basic and acidic residues" evidence="1">
    <location>
        <begin position="155"/>
        <end position="171"/>
    </location>
</feature>
<keyword evidence="3" id="KW-1185">Reference proteome</keyword>
<feature type="region of interest" description="Disordered" evidence="1">
    <location>
        <begin position="350"/>
        <end position="369"/>
    </location>
</feature>
<reference evidence="2" key="1">
    <citation type="journal article" date="2020" name="Stud. Mycol.">
        <title>101 Dothideomycetes genomes: a test case for predicting lifestyles and emergence of pathogens.</title>
        <authorList>
            <person name="Haridas S."/>
            <person name="Albert R."/>
            <person name="Binder M."/>
            <person name="Bloem J."/>
            <person name="Labutti K."/>
            <person name="Salamov A."/>
            <person name="Andreopoulos B."/>
            <person name="Baker S."/>
            <person name="Barry K."/>
            <person name="Bills G."/>
            <person name="Bluhm B."/>
            <person name="Cannon C."/>
            <person name="Castanera R."/>
            <person name="Culley D."/>
            <person name="Daum C."/>
            <person name="Ezra D."/>
            <person name="Gonzalez J."/>
            <person name="Henrissat B."/>
            <person name="Kuo A."/>
            <person name="Liang C."/>
            <person name="Lipzen A."/>
            <person name="Lutzoni F."/>
            <person name="Magnuson J."/>
            <person name="Mondo S."/>
            <person name="Nolan M."/>
            <person name="Ohm R."/>
            <person name="Pangilinan J."/>
            <person name="Park H.-J."/>
            <person name="Ramirez L."/>
            <person name="Alfaro M."/>
            <person name="Sun H."/>
            <person name="Tritt A."/>
            <person name="Yoshinaga Y."/>
            <person name="Zwiers L.-H."/>
            <person name="Turgeon B."/>
            <person name="Goodwin S."/>
            <person name="Spatafora J."/>
            <person name="Crous P."/>
            <person name="Grigoriev I."/>
        </authorList>
    </citation>
    <scope>NUCLEOTIDE SEQUENCE</scope>
    <source>
        <strain evidence="2">Tuck. ex Michener</strain>
    </source>
</reference>
<sequence length="369" mass="40405">MTSNMNHIRNHAKKSHSPYVRGSRPGPLIQRTSYNNKYHHKVSQGSSKNCTAAPKKGEDDDSDVMAASFLQFCPVCEKQIITPSNSVLYCSESCRKKDKTMTYTPPFNAEQTPPTTPFSSTFSFEDLPVRDIIPQRSPTRRSHSIPFSETFEDDAQSHEERSPRGDSEAARYLRQFSTSGPESNSKTASARPKARRPYASSTTLSTMPSLSHTPASSTSTSLSQTPSTMRPLPPRTNPHGSSSTPRGINLVLPSPTTTITSTTTTTYPSNPPTPPASLSLSETRFPAAPFQSAKWSTTTTTTTLESVMVARPSTDVATDGTLLYEKQWPLLSPCEPPPGSLKQLFRFSEMQAPPRRPVRGSTGDLQGLM</sequence>
<feature type="region of interest" description="Disordered" evidence="1">
    <location>
        <begin position="103"/>
        <end position="277"/>
    </location>
</feature>
<accession>A0A6A6H563</accession>
<evidence type="ECO:0000313" key="3">
    <source>
        <dbReference type="Proteomes" id="UP000800092"/>
    </source>
</evidence>
<feature type="compositionally biased region" description="Polar residues" evidence="1">
    <location>
        <begin position="175"/>
        <end position="188"/>
    </location>
</feature>
<dbReference type="EMBL" id="ML991813">
    <property type="protein sequence ID" value="KAF2232663.1"/>
    <property type="molecule type" value="Genomic_DNA"/>
</dbReference>
<dbReference type="AlphaFoldDB" id="A0A6A6H563"/>
<feature type="compositionally biased region" description="Low complexity" evidence="1">
    <location>
        <begin position="200"/>
        <end position="228"/>
    </location>
</feature>
<proteinExistence type="predicted"/>
<evidence type="ECO:0008006" key="4">
    <source>
        <dbReference type="Google" id="ProtNLM"/>
    </source>
</evidence>
<protein>
    <recommendedName>
        <fullName evidence="4">Life-span regulatory factor-domain-containing protein</fullName>
    </recommendedName>
</protein>
<name>A0A6A6H563_VIRVR</name>
<dbReference type="InterPro" id="IPR024368">
    <property type="entry name" value="Ecl1/2/3"/>
</dbReference>
<evidence type="ECO:0000313" key="2">
    <source>
        <dbReference type="EMBL" id="KAF2232663.1"/>
    </source>
</evidence>
<evidence type="ECO:0000256" key="1">
    <source>
        <dbReference type="SAM" id="MobiDB-lite"/>
    </source>
</evidence>
<dbReference type="OrthoDB" id="3599883at2759"/>
<gene>
    <name evidence="2" type="ORF">EV356DRAFT_534389</name>
</gene>
<feature type="region of interest" description="Disordered" evidence="1">
    <location>
        <begin position="1"/>
        <end position="61"/>
    </location>
</feature>
<dbReference type="Pfam" id="PF12855">
    <property type="entry name" value="Ecl1"/>
    <property type="match status" value="1"/>
</dbReference>
<dbReference type="Proteomes" id="UP000800092">
    <property type="component" value="Unassembled WGS sequence"/>
</dbReference>
<feature type="compositionally biased region" description="Low complexity" evidence="1">
    <location>
        <begin position="252"/>
        <end position="268"/>
    </location>
</feature>
<organism evidence="2 3">
    <name type="scientific">Viridothelium virens</name>
    <name type="common">Speckled blister lichen</name>
    <name type="synonym">Trypethelium virens</name>
    <dbReference type="NCBI Taxonomy" id="1048519"/>
    <lineage>
        <taxon>Eukaryota</taxon>
        <taxon>Fungi</taxon>
        <taxon>Dikarya</taxon>
        <taxon>Ascomycota</taxon>
        <taxon>Pezizomycotina</taxon>
        <taxon>Dothideomycetes</taxon>
        <taxon>Dothideomycetes incertae sedis</taxon>
        <taxon>Trypetheliales</taxon>
        <taxon>Trypetheliaceae</taxon>
        <taxon>Viridothelium</taxon>
    </lineage>
</organism>